<dbReference type="Gene3D" id="3.60.10.10">
    <property type="entry name" value="Endonuclease/exonuclease/phosphatase"/>
    <property type="match status" value="1"/>
</dbReference>
<feature type="region of interest" description="Disordered" evidence="1">
    <location>
        <begin position="1429"/>
        <end position="1508"/>
    </location>
</feature>
<evidence type="ECO:0000259" key="2">
    <source>
        <dbReference type="PROSITE" id="PS50879"/>
    </source>
</evidence>
<dbReference type="Pfam" id="PF03372">
    <property type="entry name" value="Exo_endo_phos"/>
    <property type="match status" value="1"/>
</dbReference>
<dbReference type="GO" id="GO:0004523">
    <property type="term" value="F:RNA-DNA hybrid ribonuclease activity"/>
    <property type="evidence" value="ECO:0007669"/>
    <property type="project" value="InterPro"/>
</dbReference>
<accession>A0A1Q9C4R8</accession>
<dbReference type="EMBL" id="LSRX01001691">
    <property type="protein sequence ID" value="OLP77918.1"/>
    <property type="molecule type" value="Genomic_DNA"/>
</dbReference>
<feature type="compositionally biased region" description="Acidic residues" evidence="1">
    <location>
        <begin position="632"/>
        <end position="646"/>
    </location>
</feature>
<feature type="domain" description="RNase H type-1" evidence="2">
    <location>
        <begin position="1759"/>
        <end position="1912"/>
    </location>
</feature>
<feature type="compositionally biased region" description="Basic and acidic residues" evidence="1">
    <location>
        <begin position="665"/>
        <end position="679"/>
    </location>
</feature>
<feature type="compositionally biased region" description="Acidic residues" evidence="1">
    <location>
        <begin position="1101"/>
        <end position="1116"/>
    </location>
</feature>
<evidence type="ECO:0000256" key="1">
    <source>
        <dbReference type="SAM" id="MobiDB-lite"/>
    </source>
</evidence>
<protein>
    <recommendedName>
        <fullName evidence="2">RNase H type-1 domain-containing protein</fullName>
    </recommendedName>
</protein>
<dbReference type="SUPFAM" id="SSF56219">
    <property type="entry name" value="DNase I-like"/>
    <property type="match status" value="1"/>
</dbReference>
<dbReference type="PANTHER" id="PTHR19446">
    <property type="entry name" value="REVERSE TRANSCRIPTASES"/>
    <property type="match status" value="1"/>
</dbReference>
<proteinExistence type="predicted"/>
<dbReference type="InterPro" id="IPR002156">
    <property type="entry name" value="RNaseH_domain"/>
</dbReference>
<comment type="caution">
    <text evidence="3">The sequence shown here is derived from an EMBL/GenBank/DDBJ whole genome shotgun (WGS) entry which is preliminary data.</text>
</comment>
<feature type="compositionally biased region" description="Low complexity" evidence="1">
    <location>
        <begin position="1441"/>
        <end position="1457"/>
    </location>
</feature>
<feature type="compositionally biased region" description="Polar residues" evidence="1">
    <location>
        <begin position="1069"/>
        <end position="1079"/>
    </location>
</feature>
<feature type="region of interest" description="Disordered" evidence="1">
    <location>
        <begin position="1069"/>
        <end position="1122"/>
    </location>
</feature>
<reference evidence="3 4" key="1">
    <citation type="submission" date="2016-02" db="EMBL/GenBank/DDBJ databases">
        <title>Genome analysis of coral dinoflagellate symbionts highlights evolutionary adaptations to a symbiotic lifestyle.</title>
        <authorList>
            <person name="Aranda M."/>
            <person name="Li Y."/>
            <person name="Liew Y.J."/>
            <person name="Baumgarten S."/>
            <person name="Simakov O."/>
            <person name="Wilson M."/>
            <person name="Piel J."/>
            <person name="Ashoor H."/>
            <person name="Bougouffa S."/>
            <person name="Bajic V.B."/>
            <person name="Ryu T."/>
            <person name="Ravasi T."/>
            <person name="Bayer T."/>
            <person name="Micklem G."/>
            <person name="Kim H."/>
            <person name="Bhak J."/>
            <person name="Lajeunesse T.C."/>
            <person name="Voolstra C.R."/>
        </authorList>
    </citation>
    <scope>NUCLEOTIDE SEQUENCE [LARGE SCALE GENOMIC DNA]</scope>
    <source>
        <strain evidence="3 4">CCMP2467</strain>
    </source>
</reference>
<dbReference type="InterPro" id="IPR005135">
    <property type="entry name" value="Endo/exonuclease/phosphatase"/>
</dbReference>
<dbReference type="Pfam" id="PF00075">
    <property type="entry name" value="RNase_H"/>
    <property type="match status" value="1"/>
</dbReference>
<dbReference type="GO" id="GO:0003676">
    <property type="term" value="F:nucleic acid binding"/>
    <property type="evidence" value="ECO:0007669"/>
    <property type="project" value="InterPro"/>
</dbReference>
<name>A0A1Q9C4R8_SYMMI</name>
<dbReference type="InterPro" id="IPR036691">
    <property type="entry name" value="Endo/exonu/phosph_ase_sf"/>
</dbReference>
<keyword evidence="4" id="KW-1185">Reference proteome</keyword>
<evidence type="ECO:0000313" key="3">
    <source>
        <dbReference type="EMBL" id="OLP77918.1"/>
    </source>
</evidence>
<dbReference type="InterPro" id="IPR012337">
    <property type="entry name" value="RNaseH-like_sf"/>
</dbReference>
<gene>
    <name evidence="3" type="ORF">AK812_SmicGene41973</name>
</gene>
<dbReference type="Gene3D" id="3.30.420.10">
    <property type="entry name" value="Ribonuclease H-like superfamily/Ribonuclease H"/>
    <property type="match status" value="1"/>
</dbReference>
<dbReference type="SUPFAM" id="SSF53098">
    <property type="entry name" value="Ribonuclease H-like"/>
    <property type="match status" value="1"/>
</dbReference>
<feature type="compositionally biased region" description="Polar residues" evidence="1">
    <location>
        <begin position="1429"/>
        <end position="1440"/>
    </location>
</feature>
<dbReference type="Proteomes" id="UP000186817">
    <property type="component" value="Unassembled WGS sequence"/>
</dbReference>
<organism evidence="3 4">
    <name type="scientific">Symbiodinium microadriaticum</name>
    <name type="common">Dinoflagellate</name>
    <name type="synonym">Zooxanthella microadriatica</name>
    <dbReference type="NCBI Taxonomy" id="2951"/>
    <lineage>
        <taxon>Eukaryota</taxon>
        <taxon>Sar</taxon>
        <taxon>Alveolata</taxon>
        <taxon>Dinophyceae</taxon>
        <taxon>Suessiales</taxon>
        <taxon>Symbiodiniaceae</taxon>
        <taxon>Symbiodinium</taxon>
    </lineage>
</organism>
<feature type="region of interest" description="Disordered" evidence="1">
    <location>
        <begin position="236"/>
        <end position="273"/>
    </location>
</feature>
<dbReference type="PROSITE" id="PS50879">
    <property type="entry name" value="RNASE_H_1"/>
    <property type="match status" value="1"/>
</dbReference>
<dbReference type="OrthoDB" id="415871at2759"/>
<evidence type="ECO:0000313" key="4">
    <source>
        <dbReference type="Proteomes" id="UP000186817"/>
    </source>
</evidence>
<dbReference type="InterPro" id="IPR036397">
    <property type="entry name" value="RNaseH_sf"/>
</dbReference>
<sequence length="3077" mass="336903">MNVDIESEAVQVWIADASFPASHSGTMNVSHGTLVTVCRPTTDRPVAPVPFYAADLLLSSHRWDKIEHMPRPCSAHCLAVGCGRALDPIVLAFFPRFFKQEVALRVSKLTSEQADVVIVDNIPPLDLKGEPCPQTALVLPKTAGEVVYFLDTRPIGVIPRLVTSQSGFPDLPQILEAADIEFPAGKRGELLSTTHVGGVQVLRIGVEVELASKIFAEDLQPATDDFPLGITFAAPPRNHATGEHEASGTPVRAENPPTPRRFGQPPVDPTAHDALDLEHDDEDPEGHGDLIALVEAIFLVFAPRYRYEMYQLMIPTDCTVNEAMHQIADTRDSATSICFACLTPASPQPTSAFACILATPVWVSSGVCLIDARTINQGIFAHQFCGRIKRASILLQFGHPLSSDLQVFHDGNALEDEVLYEFPTGSLLVILPAGAEYAARTTFQQILANGRGWDLSDPFLNPGVQTDFLMIHDHGQRVLSVDLDNDDTSLKFKRKAAEEFLFDVDKVTACPSVPRVNDCTHLDRPCLAIVAVTEGISRIPIPPGRPLLMKHIVFIDRRPILKDIVWTLATLGIFDVDRLLRGLQDTVPFRHSLSLTGGRRETREDRNYVRVAHGEVLVLKYVEDLPSVGLAESDDDDESSEESDSDAADHDASSSNGDSILRSPDSPDRADRSKPDRSRSPRNGPPPPTAMSQCEDPPTHGALSCVCDSKLCSDGACSLPAQCLLSTSTSKFRSRLLPRLSTLITSHLSRCAGRPLLEMPDSASCFLSLSVKPPPMTNTYKICVLSPLGLEATGLANTLPSFQKALFKMLLVLQLRKPRMLSKPRDVPALDEDTMGIDGISRHELLQLAGISPLPGLGVWVGPDQTILEDEEPIHTFPGMLISFRPIHRDPAVPYTLGQLLLFLNGWDEAPEWPESRFGPAHILVHRDRAALISASHPEPWRYREMIGEAVDVDPLHMHLFAAAPSPTDAALSGVHCRAVIAVGAPPPSAVQRYWHCVLVDCRHMQEGWLELVLYEGVLDVLELSTVLNDSAPPGWYVHIDVAPQRAGCIYLQPGYVILATYEDYPQTFPTGNESSTPQEAHGEATGEAGVTEVPSPGPSDAEDQPAPDDDAEEPATDAAAEEPTTAVTCYIFAPDFYPVEVDVPVHLPTTVEAFLGVARERRPAGDLPFFDNLCVVHPQPDPTYVCLLATPNWPTVGVPVLIQSLGDAPRTFAIFLPPAITHDDALMIVGVSVGVGFRAYHRDLPWPIPERGEIQLEPGDLLTVARPASYRPGWALADTLLWTYGWYQPEQPPGHWPGGTWLITDTEDRHAFAALPSGRTSLQIVADSLSLDPDTLFVCPAYPPIADHATKGRFSEAVVIAVVPEDHPRPEDVVYVLDQRPVLLPIRVMRAPGGRGAANHYRTVDFGDVIRVEFRVRRVSEVNLVSPAQASGTQDVQDPTTSSETHTTTEVSSSASRDAGTGGSFRDRTGGHSSTTHDPGLTWCTKGSAPIPTTLRRRHRARDSGPDLTQPADVACVALAVNQISAGIAFLIVGSLVYGVKSSVVLCHRPLLCLMLLLFTMQQVVVGVQILPPEAITCAAFSEGDSSFAARIRAVPRPLLSARGIERYTATPRPLGWSETPTCCLPTENTVFPGHSDGLETLLEQSLRRTDSPAMFLAATLVDTLCDHFEHDVALGPADLDEGCPDTVPLRLADHLPAARTFDLTSVQVHLGCTIDHVAALFQEGIRQLAPIPHIASGPARTWALECPPVGEDFSPHHARAIEVFTDGSFDGTTSAWAFHACGDWGDGFRSIGWVGDHVELDKASPVYLGAQAHGALQGELSALFWCLVWLLPLSTEVQVSILSDCVVAIGIAEGTAGQFRGLDLAANCRHVMQAVKARAPQDNIRIHHVRSHAGHVGNEAADHLAKASCRAAPRFVVWRDHPICIFLQREWLAWLWVYIATLRNPTHWPRQIGETLEDPALPAPPLPTPKECAAMLGLKGSSSVDGASPSAEAHVEASFLTVNVQSLCSEPVSNSSVESPQGFPGKAGLLREQLAEWQVGVVAMQETRAPKNETIQSQSHIRFCSARDDQGSYGTELWFSKLVPFIHHDLTPVYFRVDDFLAVHWNPRILAVRFCRGNLRILFVSLHAPTNASSHQRQWWEEFKRLLDRLRQGSQVVLLGDFNLHLHRASGDRVGDLHWHTPHPPPEIFWELLDAFDLWIPSTFSCCHPGPSDTWRSPNGNSTSRLDYTAIPAHWQVPAGGSSVVPELDWGQSRADHYALLVYTLFSVKFCPPKVGRKVRVDTKAMRTAAGKEEVRKICAALPEQPWHLDVHRHAAQIEAHFRTYLPISFPAPRARQIKPHFHPETWQLRCQRAWQRKRVYAAGHFCRQVSLRLLWARWRGSSGCEPRHRPGRTWARFLRYLKELPALIASLRESSATLRSLIRRDTQAYLHEVAMQATTGPTNCIVQRLRQLTGGPKRKQRGTMPLPAVETSEGQLAKTHAEAKARWIEHFAAIEDGQVQDPTAFVHSCYQRQSDKDLSLHMLSATDIPSLAELEAALRATSTDRAYGLDDIPGEVIRYGAAELSKSVYALLLKSIFRLTEPVQHKGGTLYCIWKGKGPKQICGSYRGILVSSMLGKSLHKTLRGRCSDILASATVPLQVGGLPRFPVTVPAQAARLFQSACHRHGRPYALLFLDLQEAFYRIIRPLITGDNLSDEQVAHVCSAVQLPAGTMHELHAYLGGTPILADAGSSTWASGAVSETLHDTWFRLPQEDDLVVTHTGSRPGDSLSDLVFSFLFAAVLKQVRKSLQDAGALARIPWCDKMDNNIGPLEAIPDSSLGVSDATWMDDLVMFLTSPNAYSLLGDLKVGASTLLDACLQRALVPNLTWGKTEAIVHVLGTGAKKVRSEIFGAHGGSVPLSCSLWPDARLRIVPVYRHLGGYLQHNGGLKQEIAFRTSQAWDAFNKRKKKLFQSPLVSGSDKAVFFNSLISTVLFHGAGTWTSVTDQHTTSTEATLRQMACQMLRPQFSADEAWHLGTMQALARAGIPRASTYLHIARLRHLLACSSESQSSGHWPTGKDTGWSLCGALCSGSGAS</sequence>
<feature type="region of interest" description="Disordered" evidence="1">
    <location>
        <begin position="629"/>
        <end position="695"/>
    </location>
</feature>